<accession>A0ACB8RKN2</accession>
<sequence>VTKLLQTGKEGGVPVFCGVQFATSEDAPVHTVTATHEVILAAGAVSTPQLLLLSGIGNASALRVHGITPVVDLPDVGQHLQDHPLLPNFFTVNSSVPTNDDLVRNASQLAASLAEWETDRKGPYASTSTGQVGWLRVSDDVLRDVGDVFAGPGAPHFEFILADGSGVPTPTGRSFTLLTAVVSPSSPVKAALRFTSSPAFAAPPFPYILGPFGALANVTTDADIDAYAREGSTTIWHPTGTARMAAAGAKEGVVGPDLRVRGTRGLRVVDASVFAAIYAIAERAAVLIREAAS</sequence>
<organism evidence="1 2">
    <name type="scientific">Auriscalpium vulgare</name>
    <dbReference type="NCBI Taxonomy" id="40419"/>
    <lineage>
        <taxon>Eukaryota</taxon>
        <taxon>Fungi</taxon>
        <taxon>Dikarya</taxon>
        <taxon>Basidiomycota</taxon>
        <taxon>Agaricomycotina</taxon>
        <taxon>Agaricomycetes</taxon>
        <taxon>Russulales</taxon>
        <taxon>Auriscalpiaceae</taxon>
        <taxon>Auriscalpium</taxon>
    </lineage>
</organism>
<gene>
    <name evidence="1" type="ORF">FA95DRAFT_1574438</name>
</gene>
<comment type="caution">
    <text evidence="1">The sequence shown here is derived from an EMBL/GenBank/DDBJ whole genome shotgun (WGS) entry which is preliminary data.</text>
</comment>
<evidence type="ECO:0000313" key="1">
    <source>
        <dbReference type="EMBL" id="KAI0044504.1"/>
    </source>
</evidence>
<protein>
    <submittedName>
        <fullName evidence="1">GMC oxidoreductase</fullName>
    </submittedName>
</protein>
<name>A0ACB8RKN2_9AGAM</name>
<dbReference type="EMBL" id="MU275981">
    <property type="protein sequence ID" value="KAI0044504.1"/>
    <property type="molecule type" value="Genomic_DNA"/>
</dbReference>
<reference evidence="1" key="1">
    <citation type="submission" date="2021-02" db="EMBL/GenBank/DDBJ databases">
        <authorList>
            <consortium name="DOE Joint Genome Institute"/>
            <person name="Ahrendt S."/>
            <person name="Looney B.P."/>
            <person name="Miyauchi S."/>
            <person name="Morin E."/>
            <person name="Drula E."/>
            <person name="Courty P.E."/>
            <person name="Chicoki N."/>
            <person name="Fauchery L."/>
            <person name="Kohler A."/>
            <person name="Kuo A."/>
            <person name="Labutti K."/>
            <person name="Pangilinan J."/>
            <person name="Lipzen A."/>
            <person name="Riley R."/>
            <person name="Andreopoulos W."/>
            <person name="He G."/>
            <person name="Johnson J."/>
            <person name="Barry K.W."/>
            <person name="Grigoriev I.V."/>
            <person name="Nagy L."/>
            <person name="Hibbett D."/>
            <person name="Henrissat B."/>
            <person name="Matheny P.B."/>
            <person name="Labbe J."/>
            <person name="Martin F."/>
        </authorList>
    </citation>
    <scope>NUCLEOTIDE SEQUENCE</scope>
    <source>
        <strain evidence="1">FP105234-sp</strain>
    </source>
</reference>
<proteinExistence type="predicted"/>
<keyword evidence="2" id="KW-1185">Reference proteome</keyword>
<dbReference type="Proteomes" id="UP000814033">
    <property type="component" value="Unassembled WGS sequence"/>
</dbReference>
<evidence type="ECO:0000313" key="2">
    <source>
        <dbReference type="Proteomes" id="UP000814033"/>
    </source>
</evidence>
<reference evidence="1" key="2">
    <citation type="journal article" date="2022" name="New Phytol.">
        <title>Evolutionary transition to the ectomycorrhizal habit in the genomes of a hyperdiverse lineage of mushroom-forming fungi.</title>
        <authorList>
            <person name="Looney B."/>
            <person name="Miyauchi S."/>
            <person name="Morin E."/>
            <person name="Drula E."/>
            <person name="Courty P.E."/>
            <person name="Kohler A."/>
            <person name="Kuo A."/>
            <person name="LaButti K."/>
            <person name="Pangilinan J."/>
            <person name="Lipzen A."/>
            <person name="Riley R."/>
            <person name="Andreopoulos W."/>
            <person name="He G."/>
            <person name="Johnson J."/>
            <person name="Nolan M."/>
            <person name="Tritt A."/>
            <person name="Barry K.W."/>
            <person name="Grigoriev I.V."/>
            <person name="Nagy L.G."/>
            <person name="Hibbett D."/>
            <person name="Henrissat B."/>
            <person name="Matheny P.B."/>
            <person name="Labbe J."/>
            <person name="Martin F.M."/>
        </authorList>
    </citation>
    <scope>NUCLEOTIDE SEQUENCE</scope>
    <source>
        <strain evidence="1">FP105234-sp</strain>
    </source>
</reference>
<feature type="non-terminal residue" evidence="1">
    <location>
        <position position="1"/>
    </location>
</feature>